<evidence type="ECO:0000313" key="1">
    <source>
        <dbReference type="EMBL" id="KAH3668587.1"/>
    </source>
</evidence>
<accession>A0A9P8PB26</accession>
<gene>
    <name evidence="1" type="ORF">OGAPHI_002341</name>
</gene>
<keyword evidence="2" id="KW-1185">Reference proteome</keyword>
<dbReference type="Proteomes" id="UP000769157">
    <property type="component" value="Unassembled WGS sequence"/>
</dbReference>
<dbReference type="GeneID" id="70234308"/>
<reference evidence="1" key="1">
    <citation type="journal article" date="2021" name="Open Biol.">
        <title>Shared evolutionary footprints suggest mitochondrial oxidative damage underlies multiple complex I losses in fungi.</title>
        <authorList>
            <person name="Schikora-Tamarit M.A."/>
            <person name="Marcet-Houben M."/>
            <person name="Nosek J."/>
            <person name="Gabaldon T."/>
        </authorList>
    </citation>
    <scope>NUCLEOTIDE SEQUENCE</scope>
    <source>
        <strain evidence="1">CBS6075</strain>
    </source>
</reference>
<proteinExistence type="predicted"/>
<evidence type="ECO:0000313" key="2">
    <source>
        <dbReference type="Proteomes" id="UP000769157"/>
    </source>
</evidence>
<dbReference type="EMBL" id="JAEUBE010000158">
    <property type="protein sequence ID" value="KAH3668587.1"/>
    <property type="molecule type" value="Genomic_DNA"/>
</dbReference>
<reference evidence="1" key="2">
    <citation type="submission" date="2021-01" db="EMBL/GenBank/DDBJ databases">
        <authorList>
            <person name="Schikora-Tamarit M.A."/>
        </authorList>
    </citation>
    <scope>NUCLEOTIDE SEQUENCE</scope>
    <source>
        <strain evidence="1">CBS6075</strain>
    </source>
</reference>
<organism evidence="1 2">
    <name type="scientific">Ogataea philodendri</name>
    <dbReference type="NCBI Taxonomy" id="1378263"/>
    <lineage>
        <taxon>Eukaryota</taxon>
        <taxon>Fungi</taxon>
        <taxon>Dikarya</taxon>
        <taxon>Ascomycota</taxon>
        <taxon>Saccharomycotina</taxon>
        <taxon>Pichiomycetes</taxon>
        <taxon>Pichiales</taxon>
        <taxon>Pichiaceae</taxon>
        <taxon>Ogataea</taxon>
    </lineage>
</organism>
<comment type="caution">
    <text evidence="1">The sequence shown here is derived from an EMBL/GenBank/DDBJ whole genome shotgun (WGS) entry which is preliminary data.</text>
</comment>
<dbReference type="AlphaFoldDB" id="A0A9P8PB26"/>
<sequence length="147" mass="15969">MTVAIVILIAEVKLYRFPPNSDTLNVSTDIKFRTPPISFVSGSVSSSGLSGFSSPCFSSVFDPVPSFLLKALAYNSPTKTALNLASILLPSDWHLEIKIASERYPTSEMITQSQTRLVDEWSGSWIYSKICLRAIGGASSMSESTPL</sequence>
<dbReference type="RefSeq" id="XP_046063001.1">
    <property type="nucleotide sequence ID" value="XM_046203201.1"/>
</dbReference>
<protein>
    <submittedName>
        <fullName evidence="1">Uncharacterized protein</fullName>
    </submittedName>
</protein>
<name>A0A9P8PB26_9ASCO</name>